<dbReference type="NCBIfam" id="TIGR01726">
    <property type="entry name" value="HEQRo_perm_3TM"/>
    <property type="match status" value="1"/>
</dbReference>
<dbReference type="AlphaFoldDB" id="A0A6J6TZ02"/>
<evidence type="ECO:0000256" key="3">
    <source>
        <dbReference type="ARBA" id="ARBA00022448"/>
    </source>
</evidence>
<evidence type="ECO:0000256" key="5">
    <source>
        <dbReference type="ARBA" id="ARBA00022692"/>
    </source>
</evidence>
<dbReference type="SUPFAM" id="SSF161098">
    <property type="entry name" value="MetI-like"/>
    <property type="match status" value="1"/>
</dbReference>
<dbReference type="GO" id="GO:0006865">
    <property type="term" value="P:amino acid transport"/>
    <property type="evidence" value="ECO:0007669"/>
    <property type="project" value="UniProtKB-KW"/>
</dbReference>
<dbReference type="InterPro" id="IPR043429">
    <property type="entry name" value="ArtM/GltK/GlnP/TcyL/YhdX-like"/>
</dbReference>
<dbReference type="PROSITE" id="PS50928">
    <property type="entry name" value="ABC_TM1"/>
    <property type="match status" value="1"/>
</dbReference>
<accession>A0A6J6TZ02</accession>
<feature type="transmembrane region" description="Helical" evidence="10">
    <location>
        <begin position="43"/>
        <end position="61"/>
    </location>
</feature>
<evidence type="ECO:0000313" key="12">
    <source>
        <dbReference type="EMBL" id="CAB4751563.1"/>
    </source>
</evidence>
<comment type="subcellular location">
    <subcellularLocation>
        <location evidence="1">Cell membrane</location>
        <topology evidence="1">Multi-pass membrane protein</topology>
    </subcellularLocation>
</comment>
<organism evidence="12">
    <name type="scientific">freshwater metagenome</name>
    <dbReference type="NCBI Taxonomy" id="449393"/>
    <lineage>
        <taxon>unclassified sequences</taxon>
        <taxon>metagenomes</taxon>
        <taxon>ecological metagenomes</taxon>
    </lineage>
</organism>
<evidence type="ECO:0000256" key="10">
    <source>
        <dbReference type="SAM" id="Phobius"/>
    </source>
</evidence>
<evidence type="ECO:0000256" key="6">
    <source>
        <dbReference type="ARBA" id="ARBA00022970"/>
    </source>
</evidence>
<keyword evidence="5 10" id="KW-0812">Transmembrane</keyword>
<evidence type="ECO:0000256" key="9">
    <source>
        <dbReference type="SAM" id="MobiDB-lite"/>
    </source>
</evidence>
<sequence length="301" mass="33822">MKRLGWPIKRTPQSSVSTSQKLINTDTKTQRQKFEQRQRQRSSIIAALSTVVVVSLLIFLVPRLPRWDRVKESFFNGERLIDSLPRLLDAFVLDIKIFAWSTPAIIALALVLAIARSSRNPALFPIRIFVIGYIDIMRGVPVILWIYLIGFGVPGVGLERPFNSPLLWGSVALVLTYGAYIAEVFRAGIDSVHESQRAASRSLGLSNSQTMRFVILPQAIRRVVPPLMNDLVSLQKDVALVSLIGPIEILRQANIDKAKFANFTPYIGAAIIFLMITIPLTRTTDYLLARERKRTSATRVR</sequence>
<feature type="compositionally biased region" description="Polar residues" evidence="9">
    <location>
        <begin position="11"/>
        <end position="22"/>
    </location>
</feature>
<gene>
    <name evidence="12" type="ORF">UFOPK2855_00184</name>
</gene>
<keyword evidence="7 10" id="KW-1133">Transmembrane helix</keyword>
<feature type="domain" description="ABC transmembrane type-1" evidence="11">
    <location>
        <begin position="91"/>
        <end position="284"/>
    </location>
</feature>
<dbReference type="Gene3D" id="1.10.3720.10">
    <property type="entry name" value="MetI-like"/>
    <property type="match status" value="1"/>
</dbReference>
<dbReference type="Pfam" id="PF00528">
    <property type="entry name" value="BPD_transp_1"/>
    <property type="match status" value="1"/>
</dbReference>
<keyword evidence="6" id="KW-0029">Amino-acid transport</keyword>
<dbReference type="InterPro" id="IPR010065">
    <property type="entry name" value="AA_ABC_transptr_permease_3TM"/>
</dbReference>
<feature type="transmembrane region" description="Helical" evidence="10">
    <location>
        <begin position="260"/>
        <end position="280"/>
    </location>
</feature>
<evidence type="ECO:0000256" key="7">
    <source>
        <dbReference type="ARBA" id="ARBA00022989"/>
    </source>
</evidence>
<evidence type="ECO:0000256" key="8">
    <source>
        <dbReference type="ARBA" id="ARBA00023136"/>
    </source>
</evidence>
<evidence type="ECO:0000256" key="4">
    <source>
        <dbReference type="ARBA" id="ARBA00022475"/>
    </source>
</evidence>
<dbReference type="EMBL" id="CAEZZK010000019">
    <property type="protein sequence ID" value="CAB4751563.1"/>
    <property type="molecule type" value="Genomic_DNA"/>
</dbReference>
<dbReference type="PANTHER" id="PTHR30614:SF20">
    <property type="entry name" value="GLUTAMINE TRANSPORT SYSTEM PERMEASE PROTEIN GLNP"/>
    <property type="match status" value="1"/>
</dbReference>
<feature type="transmembrane region" description="Helical" evidence="10">
    <location>
        <begin position="97"/>
        <end position="116"/>
    </location>
</feature>
<feature type="transmembrane region" description="Helical" evidence="10">
    <location>
        <begin position="128"/>
        <end position="153"/>
    </location>
</feature>
<dbReference type="GO" id="GO:0022857">
    <property type="term" value="F:transmembrane transporter activity"/>
    <property type="evidence" value="ECO:0007669"/>
    <property type="project" value="InterPro"/>
</dbReference>
<dbReference type="InterPro" id="IPR000515">
    <property type="entry name" value="MetI-like"/>
</dbReference>
<comment type="similarity">
    <text evidence="2">Belongs to the binding-protein-dependent transport system permease family. HisMQ subfamily.</text>
</comment>
<dbReference type="CDD" id="cd06261">
    <property type="entry name" value="TM_PBP2"/>
    <property type="match status" value="1"/>
</dbReference>
<protein>
    <submittedName>
        <fullName evidence="12">Unannotated protein</fullName>
    </submittedName>
</protein>
<name>A0A6J6TZ02_9ZZZZ</name>
<evidence type="ECO:0000256" key="2">
    <source>
        <dbReference type="ARBA" id="ARBA00010072"/>
    </source>
</evidence>
<keyword evidence="4" id="KW-1003">Cell membrane</keyword>
<dbReference type="InterPro" id="IPR035906">
    <property type="entry name" value="MetI-like_sf"/>
</dbReference>
<proteinExistence type="inferred from homology"/>
<dbReference type="GO" id="GO:0043190">
    <property type="term" value="C:ATP-binding cassette (ABC) transporter complex"/>
    <property type="evidence" value="ECO:0007669"/>
    <property type="project" value="InterPro"/>
</dbReference>
<reference evidence="12" key="1">
    <citation type="submission" date="2020-05" db="EMBL/GenBank/DDBJ databases">
        <authorList>
            <person name="Chiriac C."/>
            <person name="Salcher M."/>
            <person name="Ghai R."/>
            <person name="Kavagutti S V."/>
        </authorList>
    </citation>
    <scope>NUCLEOTIDE SEQUENCE</scope>
</reference>
<evidence type="ECO:0000256" key="1">
    <source>
        <dbReference type="ARBA" id="ARBA00004651"/>
    </source>
</evidence>
<feature type="transmembrane region" description="Helical" evidence="10">
    <location>
        <begin position="165"/>
        <end position="185"/>
    </location>
</feature>
<dbReference type="PANTHER" id="PTHR30614">
    <property type="entry name" value="MEMBRANE COMPONENT OF AMINO ACID ABC TRANSPORTER"/>
    <property type="match status" value="1"/>
</dbReference>
<keyword evidence="3" id="KW-0813">Transport</keyword>
<keyword evidence="8 10" id="KW-0472">Membrane</keyword>
<evidence type="ECO:0000259" key="11">
    <source>
        <dbReference type="PROSITE" id="PS50928"/>
    </source>
</evidence>
<feature type="region of interest" description="Disordered" evidence="9">
    <location>
        <begin position="1"/>
        <end position="22"/>
    </location>
</feature>